<keyword evidence="5 8" id="KW-0067">ATP-binding</keyword>
<dbReference type="Proteomes" id="UP000244338">
    <property type="component" value="Unassembled WGS sequence"/>
</dbReference>
<gene>
    <name evidence="8" type="primary">fhs</name>
    <name evidence="9" type="ORF">BSOLF_0009</name>
</gene>
<dbReference type="UniPathway" id="UPA00193"/>
<protein>
    <recommendedName>
        <fullName evidence="8">Formate--tetrahydrofolate ligase</fullName>
        <ecNumber evidence="8">6.3.4.3</ecNumber>
    </recommendedName>
    <alternativeName>
        <fullName evidence="8">Formyltetrahydrofolate synthetase</fullName>
        <shortName evidence="8">FHS</shortName>
        <shortName evidence="8">FTHFS</shortName>
    </alternativeName>
</protein>
<evidence type="ECO:0000256" key="6">
    <source>
        <dbReference type="ARBA" id="ARBA00049033"/>
    </source>
</evidence>
<dbReference type="InterPro" id="IPR000559">
    <property type="entry name" value="Formate_THF_ligase"/>
</dbReference>
<evidence type="ECO:0000256" key="8">
    <source>
        <dbReference type="HAMAP-Rule" id="MF_01543"/>
    </source>
</evidence>
<evidence type="ECO:0000256" key="7">
    <source>
        <dbReference type="ARBA" id="ARBA00061363"/>
    </source>
</evidence>
<evidence type="ECO:0000256" key="4">
    <source>
        <dbReference type="ARBA" id="ARBA00022741"/>
    </source>
</evidence>
<dbReference type="HAMAP" id="MF_01543">
    <property type="entry name" value="FTHFS"/>
    <property type="match status" value="1"/>
</dbReference>
<comment type="catalytic activity">
    <reaction evidence="6 8">
        <text>(6S)-5,6,7,8-tetrahydrofolate + formate + ATP = (6R)-10-formyltetrahydrofolate + ADP + phosphate</text>
        <dbReference type="Rhea" id="RHEA:20221"/>
        <dbReference type="ChEBI" id="CHEBI:15740"/>
        <dbReference type="ChEBI" id="CHEBI:30616"/>
        <dbReference type="ChEBI" id="CHEBI:43474"/>
        <dbReference type="ChEBI" id="CHEBI:57453"/>
        <dbReference type="ChEBI" id="CHEBI:195366"/>
        <dbReference type="ChEBI" id="CHEBI:456216"/>
        <dbReference type="EC" id="6.3.4.3"/>
    </reaction>
</comment>
<dbReference type="FunFam" id="3.30.1510.10:FF:000001">
    <property type="entry name" value="Formate--tetrahydrofolate ligase"/>
    <property type="match status" value="1"/>
</dbReference>
<evidence type="ECO:0000256" key="2">
    <source>
        <dbReference type="ARBA" id="ARBA00022563"/>
    </source>
</evidence>
<name>A0A2R6Y1P6_9BACL</name>
<feature type="binding site" evidence="8">
    <location>
        <begin position="69"/>
        <end position="76"/>
    </location>
    <ligand>
        <name>ATP</name>
        <dbReference type="ChEBI" id="CHEBI:30616"/>
    </ligand>
</feature>
<reference evidence="10" key="1">
    <citation type="journal article" date="2018" name="Sci. Rep.">
        <title>Lignite coal burning seam in the remote Altai Mountains harbors a hydrogen-driven thermophilic microbial community.</title>
        <authorList>
            <person name="Kadnikov V.V."/>
            <person name="Mardanov A.V."/>
            <person name="Ivasenko D.A."/>
            <person name="Antsiferov D.V."/>
            <person name="Beletsky A.V."/>
            <person name="Karnachuk O.V."/>
            <person name="Ravin N.V."/>
        </authorList>
    </citation>
    <scope>NUCLEOTIDE SEQUENCE [LARGE SCALE GENOMIC DNA]</scope>
</reference>
<dbReference type="InterPro" id="IPR027417">
    <property type="entry name" value="P-loop_NTPase"/>
</dbReference>
<dbReference type="GO" id="GO:0005524">
    <property type="term" value="F:ATP binding"/>
    <property type="evidence" value="ECO:0007669"/>
    <property type="project" value="UniProtKB-UniRule"/>
</dbReference>
<dbReference type="NCBIfam" id="NF010030">
    <property type="entry name" value="PRK13505.1"/>
    <property type="match status" value="1"/>
</dbReference>
<proteinExistence type="inferred from homology"/>
<dbReference type="CDD" id="cd00477">
    <property type="entry name" value="FTHFS"/>
    <property type="match status" value="1"/>
</dbReference>
<dbReference type="EC" id="6.3.4.3" evidence="8"/>
<dbReference type="EMBL" id="PEBX01000024">
    <property type="protein sequence ID" value="PTQ56562.1"/>
    <property type="molecule type" value="Genomic_DNA"/>
</dbReference>
<dbReference type="GO" id="GO:0035999">
    <property type="term" value="P:tetrahydrofolate interconversion"/>
    <property type="evidence" value="ECO:0007669"/>
    <property type="project" value="UniProtKB-UniRule"/>
</dbReference>
<dbReference type="InterPro" id="IPR020628">
    <property type="entry name" value="Formate_THF_ligase_CS"/>
</dbReference>
<dbReference type="SUPFAM" id="SSF52540">
    <property type="entry name" value="P-loop containing nucleoside triphosphate hydrolases"/>
    <property type="match status" value="1"/>
</dbReference>
<dbReference type="Pfam" id="PF01268">
    <property type="entry name" value="FTHFS"/>
    <property type="match status" value="1"/>
</dbReference>
<evidence type="ECO:0000256" key="3">
    <source>
        <dbReference type="ARBA" id="ARBA00022598"/>
    </source>
</evidence>
<evidence type="ECO:0000256" key="5">
    <source>
        <dbReference type="ARBA" id="ARBA00022840"/>
    </source>
</evidence>
<evidence type="ECO:0000256" key="1">
    <source>
        <dbReference type="ARBA" id="ARBA00004777"/>
    </source>
</evidence>
<comment type="caution">
    <text evidence="9">The sequence shown here is derived from an EMBL/GenBank/DDBJ whole genome shotgun (WGS) entry which is preliminary data.</text>
</comment>
<dbReference type="Gene3D" id="3.40.50.300">
    <property type="entry name" value="P-loop containing nucleotide triphosphate hydrolases"/>
    <property type="match status" value="1"/>
</dbReference>
<keyword evidence="2 8" id="KW-0554">One-carbon metabolism</keyword>
<keyword evidence="3 8" id="KW-0436">Ligase</keyword>
<dbReference type="PROSITE" id="PS00722">
    <property type="entry name" value="FTHFS_2"/>
    <property type="match status" value="1"/>
</dbReference>
<comment type="similarity">
    <text evidence="7 8">Belongs to the formate--tetrahydrofolate ligase family.</text>
</comment>
<dbReference type="Gene3D" id="3.30.1510.10">
    <property type="entry name" value="Domain 2, N(10)-formyltetrahydrofolate synthetase"/>
    <property type="match status" value="1"/>
</dbReference>
<sequence>MHDDWTVDKVSRELGKPRPIAEIAASAGFLPEEWIPYGWDKAKIDLSAYERLKGGKQGKLVLLSAINPTPAGEGKTTVSIGLADALRALGVRAAVALREPSLGPIFGVKGGATGGGKAELVPMEDINMHFTGDLHAITAAHNLLAALIDNHLQQGNSLGIDPRRITWRRVIDMNDRALRHTLIGLGGVTNGIPREDGFDITVTSELMAILCLVDSYQALKEQVARIVIGYTYDKRPVTVGDLGAHGAVAALLKDALKPNLVQTRYGTPAFVHGGPFANIAHGTNSILATKMALFTHDVVVTEAGFGFDLGAEKYMHITTLYGGFSPDVIVIVATLRALKMHGGVALKDLTQTNVPALDKGLTNLYKHLETAQQFGVPAVVALNRRAEDDAIELEAFEDALNRAGIPYAIADVYHEGPEGGKNLAELVLNTFQEKPRDLKRLYRKDTPLEDKITRVARGVYGAAGVSFSDEARRTLAELEATDAARLPVCMAKTQYSLSDDPTRRGRPEGFTVHVRRIEPRYGAGFHVVYLGEIMTMPGLPRKPNALKVDLTPEGEITGLY</sequence>
<organism evidence="9 10">
    <name type="scientific">Candidatus Carbonibacillus altaicus</name>
    <dbReference type="NCBI Taxonomy" id="2163959"/>
    <lineage>
        <taxon>Bacteria</taxon>
        <taxon>Bacillati</taxon>
        <taxon>Bacillota</taxon>
        <taxon>Bacilli</taxon>
        <taxon>Bacillales</taxon>
        <taxon>Candidatus Carbonibacillus</taxon>
    </lineage>
</organism>
<evidence type="ECO:0000313" key="10">
    <source>
        <dbReference type="Proteomes" id="UP000244338"/>
    </source>
</evidence>
<dbReference type="AlphaFoldDB" id="A0A2R6Y1P6"/>
<dbReference type="PROSITE" id="PS00721">
    <property type="entry name" value="FTHFS_1"/>
    <property type="match status" value="1"/>
</dbReference>
<accession>A0A2R6Y1P6</accession>
<dbReference type="GO" id="GO:0004329">
    <property type="term" value="F:formate-tetrahydrofolate ligase activity"/>
    <property type="evidence" value="ECO:0007669"/>
    <property type="project" value="UniProtKB-UniRule"/>
</dbReference>
<evidence type="ECO:0000313" key="9">
    <source>
        <dbReference type="EMBL" id="PTQ56562.1"/>
    </source>
</evidence>
<comment type="pathway">
    <text evidence="1 8">One-carbon metabolism; tetrahydrofolate interconversion.</text>
</comment>
<keyword evidence="4 8" id="KW-0547">Nucleotide-binding</keyword>
<dbReference type="Gene3D" id="3.10.410.10">
    <property type="entry name" value="Formyltetrahydrofolate synthetase, domain 3"/>
    <property type="match status" value="1"/>
</dbReference>